<feature type="compositionally biased region" description="Basic and acidic residues" evidence="1">
    <location>
        <begin position="160"/>
        <end position="171"/>
    </location>
</feature>
<evidence type="ECO:0008006" key="5">
    <source>
        <dbReference type="Google" id="ProtNLM"/>
    </source>
</evidence>
<feature type="signal peptide" evidence="2">
    <location>
        <begin position="1"/>
        <end position="27"/>
    </location>
</feature>
<organism evidence="3 4">
    <name type="scientific">Zizania palustris</name>
    <name type="common">Northern wild rice</name>
    <dbReference type="NCBI Taxonomy" id="103762"/>
    <lineage>
        <taxon>Eukaryota</taxon>
        <taxon>Viridiplantae</taxon>
        <taxon>Streptophyta</taxon>
        <taxon>Embryophyta</taxon>
        <taxon>Tracheophyta</taxon>
        <taxon>Spermatophyta</taxon>
        <taxon>Magnoliopsida</taxon>
        <taxon>Liliopsida</taxon>
        <taxon>Poales</taxon>
        <taxon>Poaceae</taxon>
        <taxon>BOP clade</taxon>
        <taxon>Oryzoideae</taxon>
        <taxon>Oryzeae</taxon>
        <taxon>Zizaniinae</taxon>
        <taxon>Zizania</taxon>
    </lineage>
</organism>
<keyword evidence="4" id="KW-1185">Reference proteome</keyword>
<dbReference type="Proteomes" id="UP000729402">
    <property type="component" value="Unassembled WGS sequence"/>
</dbReference>
<feature type="compositionally biased region" description="Basic and acidic residues" evidence="1">
    <location>
        <begin position="231"/>
        <end position="246"/>
    </location>
</feature>
<comment type="caution">
    <text evidence="3">The sequence shown here is derived from an EMBL/GenBank/DDBJ whole genome shotgun (WGS) entry which is preliminary data.</text>
</comment>
<sequence length="295" mass="31702">MEGKAVPALLLLLLPVVLLLQPPRALAENLSVGVLDIDIAASWSRLLDLLTRGNIILLCNAILLIVLWDAGILASPAHYHGGRSSVAAADSPVAASASASSRTRRRLPKEPNAIVVWRRIEDSAGAGAGAADNVDRSDVALNSRLRHRLHRPEQATRALRRTEEEKQRSEVEIAMAESKSSSFSNSVTTSDTMSPRALPPTGAPKQSSACLDYPDDQHAAAAAAAGEVAMADDHESSLCSEPDHSAGPDTDGICEDEAPDQFADDVDDMNRRFEEFIANTRRKMLLESMQLVLEV</sequence>
<dbReference type="AlphaFoldDB" id="A0A8J5VY37"/>
<accession>A0A8J5VY37</accession>
<feature type="compositionally biased region" description="Low complexity" evidence="1">
    <location>
        <begin position="178"/>
        <end position="192"/>
    </location>
</feature>
<evidence type="ECO:0000313" key="3">
    <source>
        <dbReference type="EMBL" id="KAG8063048.1"/>
    </source>
</evidence>
<evidence type="ECO:0000256" key="1">
    <source>
        <dbReference type="SAM" id="MobiDB-lite"/>
    </source>
</evidence>
<evidence type="ECO:0000313" key="4">
    <source>
        <dbReference type="Proteomes" id="UP000729402"/>
    </source>
</evidence>
<reference evidence="3" key="1">
    <citation type="journal article" date="2021" name="bioRxiv">
        <title>Whole Genome Assembly and Annotation of Northern Wild Rice, Zizania palustris L., Supports a Whole Genome Duplication in the Zizania Genus.</title>
        <authorList>
            <person name="Haas M."/>
            <person name="Kono T."/>
            <person name="Macchietto M."/>
            <person name="Millas R."/>
            <person name="McGilp L."/>
            <person name="Shao M."/>
            <person name="Duquette J."/>
            <person name="Hirsch C.N."/>
            <person name="Kimball J."/>
        </authorList>
    </citation>
    <scope>NUCLEOTIDE SEQUENCE</scope>
    <source>
        <tissue evidence="3">Fresh leaf tissue</tissue>
    </source>
</reference>
<protein>
    <recommendedName>
        <fullName evidence="5">DUF4408 domain-containing protein</fullName>
    </recommendedName>
</protein>
<keyword evidence="2" id="KW-0732">Signal</keyword>
<name>A0A8J5VY37_ZIZPA</name>
<reference evidence="3" key="2">
    <citation type="submission" date="2021-02" db="EMBL/GenBank/DDBJ databases">
        <authorList>
            <person name="Kimball J.A."/>
            <person name="Haas M.W."/>
            <person name="Macchietto M."/>
            <person name="Kono T."/>
            <person name="Duquette J."/>
            <person name="Shao M."/>
        </authorList>
    </citation>
    <scope>NUCLEOTIDE SEQUENCE</scope>
    <source>
        <tissue evidence="3">Fresh leaf tissue</tissue>
    </source>
</reference>
<feature type="chain" id="PRO_5035152362" description="DUF4408 domain-containing protein" evidence="2">
    <location>
        <begin position="28"/>
        <end position="295"/>
    </location>
</feature>
<evidence type="ECO:0000256" key="2">
    <source>
        <dbReference type="SAM" id="SignalP"/>
    </source>
</evidence>
<gene>
    <name evidence="3" type="ORF">GUJ93_ZPchr0003g17147</name>
</gene>
<proteinExistence type="predicted"/>
<feature type="region of interest" description="Disordered" evidence="1">
    <location>
        <begin position="227"/>
        <end position="250"/>
    </location>
</feature>
<feature type="region of interest" description="Disordered" evidence="1">
    <location>
        <begin position="143"/>
        <end position="212"/>
    </location>
</feature>
<dbReference type="OrthoDB" id="696520at2759"/>
<dbReference type="EMBL" id="JAAALK010000286">
    <property type="protein sequence ID" value="KAG8063048.1"/>
    <property type="molecule type" value="Genomic_DNA"/>
</dbReference>